<sequence>MKIAVAGTRGFPGIQGGVETHCRELYTRIAARGVDVTVMCRRPYMSPDAGTAYRGVRLDTLYSPRRQSTETIIHTFLAVVKARMAGADIIHLHAGGPALMAPIARLLGMKVVTTLHGHDYNRAKWGRIARLALRLGERAAMLTSNAVISISGPITESLTSRYGSHRRLLTIPNGVNPPDAGASDPQWISSLGLKPRRYVVAVGRLVPEKGLHTLIETAPALREAGLRIVVAGGADHPTAYSAALTRLAAESGVVMTGAVDRSHINALLADAALFVMPSLHEGLPIALLEAMSHSLDVAVSDIESCRLPQLAPADFFPPGDAAALTALILDKTARHARRTYNLADYDWDRIAAAVLDLYHSL</sequence>
<dbReference type="InterPro" id="IPR028098">
    <property type="entry name" value="Glyco_trans_4-like_N"/>
</dbReference>
<dbReference type="Pfam" id="PF13692">
    <property type="entry name" value="Glyco_trans_1_4"/>
    <property type="match status" value="1"/>
</dbReference>
<feature type="domain" description="Glycosyltransferase subfamily 4-like N-terminal" evidence="1">
    <location>
        <begin position="16"/>
        <end position="177"/>
    </location>
</feature>
<dbReference type="GO" id="GO:0016758">
    <property type="term" value="F:hexosyltransferase activity"/>
    <property type="evidence" value="ECO:0007669"/>
    <property type="project" value="TreeGrafter"/>
</dbReference>
<organism evidence="2 3">
    <name type="scientific">Paramuribaculum intestinale</name>
    <dbReference type="NCBI Taxonomy" id="2094151"/>
    <lineage>
        <taxon>Bacteria</taxon>
        <taxon>Pseudomonadati</taxon>
        <taxon>Bacteroidota</taxon>
        <taxon>Bacteroidia</taxon>
        <taxon>Bacteroidales</taxon>
        <taxon>Muribaculaceae</taxon>
        <taxon>Paramuribaculum</taxon>
    </lineage>
</organism>
<dbReference type="Pfam" id="PF13439">
    <property type="entry name" value="Glyco_transf_4"/>
    <property type="match status" value="1"/>
</dbReference>
<evidence type="ECO:0000313" key="3">
    <source>
        <dbReference type="Proteomes" id="UP000244925"/>
    </source>
</evidence>
<evidence type="ECO:0000259" key="1">
    <source>
        <dbReference type="Pfam" id="PF13439"/>
    </source>
</evidence>
<keyword evidence="3" id="KW-1185">Reference proteome</keyword>
<dbReference type="Proteomes" id="UP000244925">
    <property type="component" value="Unassembled WGS sequence"/>
</dbReference>
<protein>
    <submittedName>
        <fullName evidence="2">DUF1972 domain-containing protein</fullName>
    </submittedName>
</protein>
<comment type="caution">
    <text evidence="2">The sequence shown here is derived from an EMBL/GenBank/DDBJ whole genome shotgun (WGS) entry which is preliminary data.</text>
</comment>
<accession>A0A2V1IWQ4</accession>
<dbReference type="PANTHER" id="PTHR45947">
    <property type="entry name" value="SULFOQUINOVOSYL TRANSFERASE SQD2"/>
    <property type="match status" value="1"/>
</dbReference>
<dbReference type="AlphaFoldDB" id="A0A2V1IWQ4"/>
<dbReference type="RefSeq" id="WP_107035025.1">
    <property type="nucleotide sequence ID" value="NZ_PUBV01000002.1"/>
</dbReference>
<dbReference type="Gene3D" id="3.40.50.2000">
    <property type="entry name" value="Glycogen Phosphorylase B"/>
    <property type="match status" value="2"/>
</dbReference>
<dbReference type="CDD" id="cd03801">
    <property type="entry name" value="GT4_PimA-like"/>
    <property type="match status" value="1"/>
</dbReference>
<reference evidence="3" key="1">
    <citation type="submission" date="2018-02" db="EMBL/GenBank/DDBJ databases">
        <authorList>
            <person name="Clavel T."/>
            <person name="Strowig T."/>
        </authorList>
    </citation>
    <scope>NUCLEOTIDE SEQUENCE [LARGE SCALE GENOMIC DNA]</scope>
    <source>
        <strain evidence="3">DSM 100764</strain>
    </source>
</reference>
<dbReference type="EMBL" id="PUBV01000002">
    <property type="protein sequence ID" value="PWB09403.1"/>
    <property type="molecule type" value="Genomic_DNA"/>
</dbReference>
<evidence type="ECO:0000313" key="2">
    <source>
        <dbReference type="EMBL" id="PWB09403.1"/>
    </source>
</evidence>
<gene>
    <name evidence="2" type="ORF">C5O25_01855</name>
</gene>
<dbReference type="InterPro" id="IPR050194">
    <property type="entry name" value="Glycosyltransferase_grp1"/>
</dbReference>
<dbReference type="PANTHER" id="PTHR45947:SF3">
    <property type="entry name" value="SULFOQUINOVOSYL TRANSFERASE SQD2"/>
    <property type="match status" value="1"/>
</dbReference>
<proteinExistence type="predicted"/>
<dbReference type="SUPFAM" id="SSF53756">
    <property type="entry name" value="UDP-Glycosyltransferase/glycogen phosphorylase"/>
    <property type="match status" value="1"/>
</dbReference>
<name>A0A2V1IWQ4_9BACT</name>